<dbReference type="PANTHER" id="PTHR42842:SF3">
    <property type="entry name" value="FAD_NAD(P)-BINDING OXIDOREDUCTASE FAMILY PROTEIN"/>
    <property type="match status" value="1"/>
</dbReference>
<dbReference type="PANTHER" id="PTHR42842">
    <property type="entry name" value="FAD/NAD(P)-BINDING OXIDOREDUCTASE"/>
    <property type="match status" value="1"/>
</dbReference>
<gene>
    <name evidence="4" type="ORF">AFM12_14240</name>
</gene>
<sequence length="584" mass="64108">MEKELTLALPPELALDEDKLRSYLEKRQGTPLFYQIEKQSIDARKKKVKINLKLRISSKPLSDSLSFTKSYNNVAEAEAAIIVGAGPAGLFAALRLIELGIKPIVLERGKDVRSRRRDLAAINKDHIVDKDSNYCFGEGGAGTYSDGKLYTRSKKRGDVRRIMEVLVAHGATDKILSDAHPHIGTNKLPKVVTELRESILAAGGEIRFESKVTDLILENHEIKGIKTEKGELIKGIGVILATGHSARDIFYLLREHQVLLEAKPFAMGVRIEHQQHFVDSCQYHTDDRGLLPAAAYSLVAQTKYKGVQRGVFSFCMCPGGFIVPASTAPGELVVNGMSPSRRDSKFANSGVVVAINEVDWKPFEQHGPLAALELQKWVEKSVWEKTVEEVGGQMSDVRGLTDDGRPMTGAESQKLEVLENGEGRKEKGEDGSGGMENSSNLKHQTSDTQHPTHSQYAPAQRIPDFLAGRVSKKLNETSYQPGLVSMDMNEVLPDFIAQPLRQAIKEFGKRMKGYDGPGGQLIGLESRTSSPVRIPRDRETLEHIQTKRLFPCGEGAGYAGGIVSAAVDGERCAEALAAIYAKKN</sequence>
<proteinExistence type="predicted"/>
<dbReference type="PRINTS" id="PR00411">
    <property type="entry name" value="PNDRDTASEI"/>
</dbReference>
<dbReference type="PIRSF" id="PIRSF038984">
    <property type="entry name" value="FAD_binding_protein"/>
    <property type="match status" value="1"/>
</dbReference>
<dbReference type="Gene3D" id="3.50.50.60">
    <property type="entry name" value="FAD/NAD(P)-binding domain"/>
    <property type="match status" value="2"/>
</dbReference>
<dbReference type="EMBL" id="LGTQ01000010">
    <property type="protein sequence ID" value="KPM47638.1"/>
    <property type="molecule type" value="Genomic_DNA"/>
</dbReference>
<name>A0A0P7BZH5_9BACT</name>
<evidence type="ECO:0000313" key="4">
    <source>
        <dbReference type="EMBL" id="KPM47638.1"/>
    </source>
</evidence>
<dbReference type="InterPro" id="IPR049516">
    <property type="entry name" value="FAD-depend_C"/>
</dbReference>
<feature type="domain" description="FAD-binding" evidence="2">
    <location>
        <begin position="80"/>
        <end position="111"/>
    </location>
</feature>
<feature type="domain" description="FAD-dependent protein C-terminal" evidence="3">
    <location>
        <begin position="264"/>
        <end position="389"/>
    </location>
</feature>
<dbReference type="Proteomes" id="UP000050454">
    <property type="component" value="Unassembled WGS sequence"/>
</dbReference>
<organism evidence="4 5">
    <name type="scientific">Jiulongibacter sediminis</name>
    <dbReference type="NCBI Taxonomy" id="1605367"/>
    <lineage>
        <taxon>Bacteria</taxon>
        <taxon>Pseudomonadati</taxon>
        <taxon>Bacteroidota</taxon>
        <taxon>Cytophagia</taxon>
        <taxon>Cytophagales</taxon>
        <taxon>Leadbetterellaceae</taxon>
        <taxon>Jiulongibacter</taxon>
    </lineage>
</organism>
<accession>A0A0P7BZH5</accession>
<feature type="compositionally biased region" description="Basic and acidic residues" evidence="1">
    <location>
        <begin position="413"/>
        <end position="430"/>
    </location>
</feature>
<feature type="region of interest" description="Disordered" evidence="1">
    <location>
        <begin position="394"/>
        <end position="458"/>
    </location>
</feature>
<protein>
    <submittedName>
        <fullName evidence="4">FAD-binding protein</fullName>
    </submittedName>
</protein>
<dbReference type="Pfam" id="PF21688">
    <property type="entry name" value="FAD-depend_C"/>
    <property type="match status" value="2"/>
</dbReference>
<reference evidence="4 5" key="1">
    <citation type="submission" date="2015-07" db="EMBL/GenBank/DDBJ databases">
        <title>The draft genome sequence of Leadbetterella sp. JN14-9.</title>
        <authorList>
            <person name="Liu Y."/>
            <person name="Du J."/>
            <person name="Shao Z."/>
        </authorList>
    </citation>
    <scope>NUCLEOTIDE SEQUENCE [LARGE SCALE GENOMIC DNA]</scope>
    <source>
        <strain evidence="4 5">JN14-9</strain>
    </source>
</reference>
<dbReference type="RefSeq" id="WP_055149383.1">
    <property type="nucleotide sequence ID" value="NZ_JXSZ01000010.1"/>
</dbReference>
<dbReference type="InterPro" id="IPR028348">
    <property type="entry name" value="FAD-binding_protein"/>
</dbReference>
<dbReference type="STRING" id="1605367.AFM12_14240"/>
<dbReference type="SUPFAM" id="SSF51905">
    <property type="entry name" value="FAD/NAD(P)-binding domain"/>
    <property type="match status" value="1"/>
</dbReference>
<feature type="domain" description="FAD-dependent protein C-terminal" evidence="3">
    <location>
        <begin position="435"/>
        <end position="528"/>
    </location>
</feature>
<comment type="caution">
    <text evidence="4">The sequence shown here is derived from an EMBL/GenBank/DDBJ whole genome shotgun (WGS) entry which is preliminary data.</text>
</comment>
<evidence type="ECO:0000313" key="5">
    <source>
        <dbReference type="Proteomes" id="UP000050454"/>
    </source>
</evidence>
<evidence type="ECO:0000256" key="1">
    <source>
        <dbReference type="SAM" id="MobiDB-lite"/>
    </source>
</evidence>
<evidence type="ECO:0000259" key="2">
    <source>
        <dbReference type="Pfam" id="PF01494"/>
    </source>
</evidence>
<dbReference type="PATRIC" id="fig|1605367.3.peg.249"/>
<dbReference type="AlphaFoldDB" id="A0A0P7BZH5"/>
<keyword evidence="5" id="KW-1185">Reference proteome</keyword>
<evidence type="ECO:0000259" key="3">
    <source>
        <dbReference type="Pfam" id="PF21688"/>
    </source>
</evidence>
<dbReference type="GO" id="GO:0071949">
    <property type="term" value="F:FAD binding"/>
    <property type="evidence" value="ECO:0007669"/>
    <property type="project" value="InterPro"/>
</dbReference>
<dbReference type="InterPro" id="IPR036188">
    <property type="entry name" value="FAD/NAD-bd_sf"/>
</dbReference>
<dbReference type="Pfam" id="PF01494">
    <property type="entry name" value="FAD_binding_3"/>
    <property type="match status" value="1"/>
</dbReference>
<feature type="compositionally biased region" description="Polar residues" evidence="1">
    <location>
        <begin position="435"/>
        <end position="457"/>
    </location>
</feature>
<dbReference type="InterPro" id="IPR002938">
    <property type="entry name" value="FAD-bd"/>
</dbReference>